<evidence type="ECO:0000313" key="2">
    <source>
        <dbReference type="EMBL" id="CAI3987204.1"/>
    </source>
</evidence>
<reference evidence="2" key="1">
    <citation type="submission" date="2022-10" db="EMBL/GenBank/DDBJ databases">
        <authorList>
            <person name="Chen Y."/>
            <person name="Dougan E. K."/>
            <person name="Chan C."/>
            <person name="Rhodes N."/>
            <person name="Thang M."/>
        </authorList>
    </citation>
    <scope>NUCLEOTIDE SEQUENCE</scope>
</reference>
<dbReference type="AlphaFoldDB" id="A0A9P1C8U7"/>
<comment type="caution">
    <text evidence="2">The sequence shown here is derived from an EMBL/GenBank/DDBJ whole genome shotgun (WGS) entry which is preliminary data.</text>
</comment>
<keyword evidence="4" id="KW-1185">Reference proteome</keyword>
<protein>
    <submittedName>
        <fullName evidence="3">N-acetyltransferase domain-containing protein</fullName>
    </submittedName>
</protein>
<dbReference type="EMBL" id="CAMXCT010001143">
    <property type="protein sequence ID" value="CAI3987204.1"/>
    <property type="molecule type" value="Genomic_DNA"/>
</dbReference>
<name>A0A9P1C8U7_9DINO</name>
<evidence type="ECO:0000256" key="1">
    <source>
        <dbReference type="SAM" id="Phobius"/>
    </source>
</evidence>
<dbReference type="OrthoDB" id="455999at2759"/>
<feature type="transmembrane region" description="Helical" evidence="1">
    <location>
        <begin position="12"/>
        <end position="29"/>
    </location>
</feature>
<dbReference type="Proteomes" id="UP001152797">
    <property type="component" value="Unassembled WGS sequence"/>
</dbReference>
<organism evidence="2">
    <name type="scientific">Cladocopium goreaui</name>
    <dbReference type="NCBI Taxonomy" id="2562237"/>
    <lineage>
        <taxon>Eukaryota</taxon>
        <taxon>Sar</taxon>
        <taxon>Alveolata</taxon>
        <taxon>Dinophyceae</taxon>
        <taxon>Suessiales</taxon>
        <taxon>Symbiodiniaceae</taxon>
        <taxon>Cladocopium</taxon>
    </lineage>
</organism>
<proteinExistence type="predicted"/>
<keyword evidence="1" id="KW-1133">Transmembrane helix</keyword>
<keyword evidence="1" id="KW-0472">Membrane</keyword>
<sequence>MSTRRCGLSRRGGQLNSVVCFFIGTILVWDSDRTFVPQNLTAETQRVFVDGDCVPKPFFAWLRQLSRQSPVAAIVAFKGKTSNGDKALSQEAYLRENLLKAGIDDSLLLLQPSVTGAENAADVVLTFLFARYGGLKNYIVSDDRQWFKEVVKSRPGTIWITGDRFRVP</sequence>
<dbReference type="EMBL" id="CAMXCT020001143">
    <property type="protein sequence ID" value="CAL1140579.1"/>
    <property type="molecule type" value="Genomic_DNA"/>
</dbReference>
<keyword evidence="1" id="KW-0812">Transmembrane</keyword>
<gene>
    <name evidence="2" type="ORF">C1SCF055_LOCUS14495</name>
</gene>
<evidence type="ECO:0000313" key="3">
    <source>
        <dbReference type="EMBL" id="CAL4774516.1"/>
    </source>
</evidence>
<dbReference type="EMBL" id="CAMXCT030001143">
    <property type="protein sequence ID" value="CAL4774516.1"/>
    <property type="molecule type" value="Genomic_DNA"/>
</dbReference>
<accession>A0A9P1C8U7</accession>
<reference evidence="3 4" key="2">
    <citation type="submission" date="2024-05" db="EMBL/GenBank/DDBJ databases">
        <authorList>
            <person name="Chen Y."/>
            <person name="Shah S."/>
            <person name="Dougan E. K."/>
            <person name="Thang M."/>
            <person name="Chan C."/>
        </authorList>
    </citation>
    <scope>NUCLEOTIDE SEQUENCE [LARGE SCALE GENOMIC DNA]</scope>
</reference>
<evidence type="ECO:0000313" key="4">
    <source>
        <dbReference type="Proteomes" id="UP001152797"/>
    </source>
</evidence>